<dbReference type="InterPro" id="IPR052700">
    <property type="entry name" value="Carb_kinase_PfkB-like"/>
</dbReference>
<protein>
    <submittedName>
        <fullName evidence="5">Ribokinase</fullName>
    </submittedName>
</protein>
<dbReference type="EMBL" id="JADIXZ010000001">
    <property type="protein sequence ID" value="MBK6299548.1"/>
    <property type="molecule type" value="Genomic_DNA"/>
</dbReference>
<keyword evidence="3" id="KW-0418">Kinase</keyword>
<evidence type="ECO:0000256" key="2">
    <source>
        <dbReference type="ARBA" id="ARBA00022679"/>
    </source>
</evidence>
<dbReference type="PANTHER" id="PTHR43320">
    <property type="entry name" value="SUGAR KINASE"/>
    <property type="match status" value="1"/>
</dbReference>
<comment type="similarity">
    <text evidence="1">Belongs to the carbohydrate kinase PfkB family.</text>
</comment>
<dbReference type="Proteomes" id="UP000718281">
    <property type="component" value="Unassembled WGS sequence"/>
</dbReference>
<dbReference type="Gene3D" id="3.40.1190.20">
    <property type="match status" value="1"/>
</dbReference>
<dbReference type="PROSITE" id="PS00584">
    <property type="entry name" value="PFKB_KINASES_2"/>
    <property type="match status" value="1"/>
</dbReference>
<dbReference type="GO" id="GO:0016301">
    <property type="term" value="F:kinase activity"/>
    <property type="evidence" value="ECO:0007669"/>
    <property type="project" value="UniProtKB-KW"/>
</dbReference>
<evidence type="ECO:0000313" key="5">
    <source>
        <dbReference type="EMBL" id="MBK6299548.1"/>
    </source>
</evidence>
<proteinExistence type="inferred from homology"/>
<dbReference type="PANTHER" id="PTHR43320:SF3">
    <property type="entry name" value="CARBOHYDRATE KINASE PFKB DOMAIN-CONTAINING PROTEIN"/>
    <property type="match status" value="1"/>
</dbReference>
<evidence type="ECO:0000256" key="1">
    <source>
        <dbReference type="ARBA" id="ARBA00010688"/>
    </source>
</evidence>
<dbReference type="Pfam" id="PF00294">
    <property type="entry name" value="PfkB"/>
    <property type="match status" value="1"/>
</dbReference>
<dbReference type="InterPro" id="IPR029056">
    <property type="entry name" value="Ribokinase-like"/>
</dbReference>
<dbReference type="InterPro" id="IPR002173">
    <property type="entry name" value="Carboh/pur_kinase_PfkB_CS"/>
</dbReference>
<evidence type="ECO:0000256" key="3">
    <source>
        <dbReference type="ARBA" id="ARBA00022777"/>
    </source>
</evidence>
<dbReference type="SUPFAM" id="SSF53613">
    <property type="entry name" value="Ribokinase-like"/>
    <property type="match status" value="1"/>
</dbReference>
<dbReference type="AlphaFoldDB" id="A0A934X359"/>
<evidence type="ECO:0000313" key="6">
    <source>
        <dbReference type="Proteomes" id="UP000718281"/>
    </source>
</evidence>
<gene>
    <name evidence="5" type="ORF">IPF40_00365</name>
</gene>
<reference evidence="5 6" key="1">
    <citation type="submission" date="2020-10" db="EMBL/GenBank/DDBJ databases">
        <title>Connecting structure to function with the recovery of over 1000 high-quality activated sludge metagenome-assembled genomes encoding full-length rRNA genes using long-read sequencing.</title>
        <authorList>
            <person name="Singleton C.M."/>
            <person name="Petriglieri F."/>
            <person name="Kristensen J.M."/>
            <person name="Kirkegaard R.H."/>
            <person name="Michaelsen T.Y."/>
            <person name="Andersen M.H."/>
            <person name="Karst S.M."/>
            <person name="Dueholm M.S."/>
            <person name="Nielsen P.H."/>
            <person name="Albertsen M."/>
        </authorList>
    </citation>
    <scope>NUCLEOTIDE SEQUENCE [LARGE SCALE GENOMIC DNA]</scope>
    <source>
        <strain evidence="5">AalE_18-Q3-R2-46_BAT3C.188</strain>
    </source>
</reference>
<name>A0A934X359_9MICO</name>
<accession>A0A934X359</accession>
<organism evidence="5 6">
    <name type="scientific">Candidatus Phosphoribacter hodrii</name>
    <dbReference type="NCBI Taxonomy" id="2953743"/>
    <lineage>
        <taxon>Bacteria</taxon>
        <taxon>Bacillati</taxon>
        <taxon>Actinomycetota</taxon>
        <taxon>Actinomycetes</taxon>
        <taxon>Micrococcales</taxon>
        <taxon>Dermatophilaceae</taxon>
        <taxon>Candidatus Phosphoribacter</taxon>
    </lineage>
</organism>
<sequence>MGVVSTTAGARPIVVIGDVGMDVVAVPSGPIRYGTDTPAQVSMRRAGAGANTAAWLGTAGADVTLVARVGDDSAGRTARAELERAGVRCVWAVDRDLPTGLVVVLVDSTGERTMLPSRGANAALRSTDVTGALDVVAAFPGGMPHLHLSGYVLLDPGSRAAGLAAIGEAQRRGWSTSVDPQAAALVSEVGAAVFLEWVRGVDLLLPNANEADALGGVLTILAKVHAVAVTDGAEGARWFGAGGEVWEVAAEPVAAPDTTGAGDAFDAGLLAAWVAGADPAAALAAGVCAGTAVITGRARGDQIAE</sequence>
<evidence type="ECO:0000259" key="4">
    <source>
        <dbReference type="Pfam" id="PF00294"/>
    </source>
</evidence>
<comment type="caution">
    <text evidence="5">The sequence shown here is derived from an EMBL/GenBank/DDBJ whole genome shotgun (WGS) entry which is preliminary data.</text>
</comment>
<keyword evidence="2" id="KW-0808">Transferase</keyword>
<feature type="domain" description="Carbohydrate kinase PfkB" evidence="4">
    <location>
        <begin position="13"/>
        <end position="296"/>
    </location>
</feature>
<dbReference type="InterPro" id="IPR011611">
    <property type="entry name" value="PfkB_dom"/>
</dbReference>